<comment type="caution">
    <text evidence="2">The sequence shown here is derived from an EMBL/GenBank/DDBJ whole genome shotgun (WGS) entry which is preliminary data.</text>
</comment>
<name>A0A1J9Q205_9EURO</name>
<evidence type="ECO:0000256" key="1">
    <source>
        <dbReference type="SAM" id="MobiDB-lite"/>
    </source>
</evidence>
<keyword evidence="3" id="KW-1185">Reference proteome</keyword>
<organism evidence="2 3">
    <name type="scientific">Blastomyces percursus</name>
    <dbReference type="NCBI Taxonomy" id="1658174"/>
    <lineage>
        <taxon>Eukaryota</taxon>
        <taxon>Fungi</taxon>
        <taxon>Dikarya</taxon>
        <taxon>Ascomycota</taxon>
        <taxon>Pezizomycotina</taxon>
        <taxon>Eurotiomycetes</taxon>
        <taxon>Eurotiomycetidae</taxon>
        <taxon>Onygenales</taxon>
        <taxon>Ajellomycetaceae</taxon>
        <taxon>Blastomyces</taxon>
    </lineage>
</organism>
<gene>
    <name evidence="2" type="ORF">ACJ73_06090</name>
</gene>
<feature type="compositionally biased region" description="Basic and acidic residues" evidence="1">
    <location>
        <begin position="20"/>
        <end position="35"/>
    </location>
</feature>
<dbReference type="AlphaFoldDB" id="A0A1J9Q205"/>
<evidence type="ECO:0000313" key="2">
    <source>
        <dbReference type="EMBL" id="OJD22560.1"/>
    </source>
</evidence>
<dbReference type="OrthoDB" id="4180887at2759"/>
<dbReference type="EMBL" id="LGTZ01001022">
    <property type="protein sequence ID" value="OJD22560.1"/>
    <property type="molecule type" value="Genomic_DNA"/>
</dbReference>
<reference evidence="2 3" key="1">
    <citation type="submission" date="2015-08" db="EMBL/GenBank/DDBJ databases">
        <title>Emmonsia species relationships and genome sequence.</title>
        <authorList>
            <person name="Cuomo C.A."/>
            <person name="Schwartz I.S."/>
            <person name="Kenyon C."/>
            <person name="De Hoog G.S."/>
            <person name="Govender N.P."/>
            <person name="Botha A."/>
            <person name="Moreno L."/>
            <person name="De Vries M."/>
            <person name="Munoz J.F."/>
            <person name="Stielow J.B."/>
        </authorList>
    </citation>
    <scope>NUCLEOTIDE SEQUENCE [LARGE SCALE GENOMIC DNA]</scope>
    <source>
        <strain evidence="2 3">EI222</strain>
    </source>
</reference>
<feature type="region of interest" description="Disordered" evidence="1">
    <location>
        <begin position="179"/>
        <end position="206"/>
    </location>
</feature>
<protein>
    <submittedName>
        <fullName evidence="2">Uncharacterized protein</fullName>
    </submittedName>
</protein>
<feature type="region of interest" description="Disordered" evidence="1">
    <location>
        <begin position="1"/>
        <end position="41"/>
    </location>
</feature>
<proteinExistence type="predicted"/>
<evidence type="ECO:0000313" key="3">
    <source>
        <dbReference type="Proteomes" id="UP000242791"/>
    </source>
</evidence>
<dbReference type="VEuPathDB" id="FungiDB:ACJ73_06090"/>
<sequence>MGSQSPAPLGELRNIQNNDFPEKALKQDATNEIHRSLNNAPSVSVAKYQHQSLEEDKAPLLGKPCIPSCPMNNTSRPHAANSTSMPHSPALQCVIPRDSSRASVPPVLPRQALGVVGWGTRQENVRHTTHSPLAKVGFPSFAASPTFPNASNTGFPGLASMQTSSLVGVRNSFGNTFQDHKAIPGMPGSTGVDDGRHNRSKSGGRLVSESADDVMAAATAAAVKQPQPQNLKFGDLDVDSIDLIVAVFYFGVLSIVAGLHPHFSYERTAEGNWRSFLMYWGAAFVAASMDEAYEDKFVAKTETCSSALERLKENYSG</sequence>
<dbReference type="Proteomes" id="UP000242791">
    <property type="component" value="Unassembled WGS sequence"/>
</dbReference>
<accession>A0A1J9Q205</accession>